<name>A0ABN6MCA6_9ACTN</name>
<evidence type="ECO:0000256" key="3">
    <source>
        <dbReference type="ARBA" id="ARBA00022505"/>
    </source>
</evidence>
<keyword evidence="5" id="KW-0560">Oxidoreductase</keyword>
<dbReference type="Gene3D" id="2.20.25.340">
    <property type="match status" value="1"/>
</dbReference>
<dbReference type="InterPro" id="IPR050612">
    <property type="entry name" value="Prok_Mopterin_Oxidored"/>
</dbReference>
<reference evidence="9 10" key="1">
    <citation type="submission" date="2022-01" db="EMBL/GenBank/DDBJ databases">
        <title>Novel bile acid biosynthetic pathways are enriched in the microbiome of centenarians.</title>
        <authorList>
            <person name="Sato Y."/>
            <person name="Atarashi K."/>
            <person name="Plichta R.D."/>
            <person name="Arai Y."/>
            <person name="Sasajima S."/>
            <person name="Kearney M.S."/>
            <person name="Suda W."/>
            <person name="Takeshita K."/>
            <person name="Sasaki T."/>
            <person name="Okamoto S."/>
            <person name="Skelly N.A."/>
            <person name="Okamura Y."/>
            <person name="Vlamakis H."/>
            <person name="Li Y."/>
            <person name="Tanoue T."/>
            <person name="Takei H."/>
            <person name="Nittono H."/>
            <person name="Narushima S."/>
            <person name="Irie J."/>
            <person name="Itoh H."/>
            <person name="Moriya K."/>
            <person name="Sugiura Y."/>
            <person name="Suematsu M."/>
            <person name="Moritoki N."/>
            <person name="Shibata S."/>
            <person name="Littman R.D."/>
            <person name="Fischbach A.M."/>
            <person name="Uwamino Y."/>
            <person name="Inoue T."/>
            <person name="Honda A."/>
            <person name="Hattori M."/>
            <person name="Murai T."/>
            <person name="Xavier J.R."/>
            <person name="Hirose N."/>
            <person name="Honda K."/>
        </authorList>
    </citation>
    <scope>NUCLEOTIDE SEQUENCE [LARGE SCALE GENOMIC DNA]</scope>
    <source>
        <strain evidence="9 10">CE91-St30</strain>
    </source>
</reference>
<organism evidence="9 10">
    <name type="scientific">Raoultibacter timonensis</name>
    <dbReference type="NCBI Taxonomy" id="1907662"/>
    <lineage>
        <taxon>Bacteria</taxon>
        <taxon>Bacillati</taxon>
        <taxon>Actinomycetota</taxon>
        <taxon>Coriobacteriia</taxon>
        <taxon>Eggerthellales</taxon>
        <taxon>Eggerthellaceae</taxon>
        <taxon>Raoultibacter</taxon>
    </lineage>
</organism>
<dbReference type="Pfam" id="PF01568">
    <property type="entry name" value="Molydop_binding"/>
    <property type="match status" value="1"/>
</dbReference>
<dbReference type="SUPFAM" id="SSF50692">
    <property type="entry name" value="ADC-like"/>
    <property type="match status" value="1"/>
</dbReference>
<evidence type="ECO:0000256" key="5">
    <source>
        <dbReference type="ARBA" id="ARBA00023002"/>
    </source>
</evidence>
<proteinExistence type="inferred from homology"/>
<evidence type="ECO:0000259" key="6">
    <source>
        <dbReference type="Pfam" id="PF00384"/>
    </source>
</evidence>
<evidence type="ECO:0000256" key="2">
    <source>
        <dbReference type="ARBA" id="ARBA00010312"/>
    </source>
</evidence>
<dbReference type="EMBL" id="AP025564">
    <property type="protein sequence ID" value="BDE94814.1"/>
    <property type="molecule type" value="Genomic_DNA"/>
</dbReference>
<keyword evidence="3" id="KW-0500">Molybdenum</keyword>
<dbReference type="InterPro" id="IPR009010">
    <property type="entry name" value="Asp_de-COase-like_dom_sf"/>
</dbReference>
<evidence type="ECO:0000259" key="8">
    <source>
        <dbReference type="Pfam" id="PF21423"/>
    </source>
</evidence>
<comment type="cofactor">
    <cofactor evidence="1">
        <name>Mo-bis(molybdopterin guanine dinucleotide)</name>
        <dbReference type="ChEBI" id="CHEBI:60539"/>
    </cofactor>
</comment>
<sequence length="859" mass="96623">MPETSGKTVYKSLGLCGFGLGSNSAAVDVKDGKILRIRPMHYDEKYDYESMRPWKITARNGAVLEPKTHTLPTPLQYAYKKRVYSKNRVPYPLKRVDWDPNGERHPETRGEAKYVRISWDEATDIVASELKRIYAEYGPFAVLAQIDGHGESKIIHAAHGCPGKLLDLLGGYTLQARQPDSWEGWTWGAKHIWGMDPVGKQAHTENLFKDIAENGDCVIMWSGDPETTPWGWGGMMPGRVESFLTEAGIKQIFITPDLNYAAAAHADKWIPVLPNTDAALQCAIAYVWMKEGLYDREWVESHSVGFDWFERYILGGEDGVAKTPAWAAPITGVSARQIKALARYWAKHAVSIGHCAGGGLIRAAYSSEPARLEVCLLTMQQLGKPGAGQINFMDVGLFGIDDIYPFPRCELQPDMNSVYHGWAMLTEPVNFIPKTLIPQAIMNPPVHWSGGHVIAGMPAQDQFIEWDFPQPGAGEIHMIWTDSPCWQTCWNGGNEMQRALRHPNLQFIVAQHPWLENDALFADIILPTTTKLEVNDISSDLFSGQYNMILHEEQAVPHVGESLSDWEAVGEVAKKLGLYEQYAEGTEEELIKKGFENSGCEKYLTYEEWMEKGYFVVPTAENWENDRLHMRPWYEDPDSEPLSTPTGKIEFYSTALAEHYPDDVERPPVPHFVPYGESHSESLLHPRAKEYPFLLITNHPRWRVHANNDDNTWMREFETCKVKGPDGYLYEPIWVNPLDAGRLNLHDGDICKIFNERGAVLGGVRLSERVIPGALYQDHGARVDSIVIGEFDRGGANNLICPSNTTSKNCPGEVTNSFLINIAKVDVLELAKQYPVEFAKFYDKDTGHVAESCIIKEGR</sequence>
<dbReference type="Gene3D" id="2.40.40.20">
    <property type="match status" value="1"/>
</dbReference>
<protein>
    <submittedName>
        <fullName evidence="9">Dehydrogenase</fullName>
    </submittedName>
</protein>
<dbReference type="Gene3D" id="3.40.228.10">
    <property type="entry name" value="Dimethylsulfoxide Reductase, domain 2"/>
    <property type="match status" value="1"/>
</dbReference>
<accession>A0ABN6MCA6</accession>
<gene>
    <name evidence="9" type="ORF">CE91St30_01470</name>
</gene>
<dbReference type="Pfam" id="PF21423">
    <property type="entry name" value="AhtL-like_1st"/>
    <property type="match status" value="1"/>
</dbReference>
<evidence type="ECO:0000256" key="4">
    <source>
        <dbReference type="ARBA" id="ARBA00022723"/>
    </source>
</evidence>
<dbReference type="InterPro" id="IPR049032">
    <property type="entry name" value="AhtL-like_N"/>
</dbReference>
<feature type="domain" description="Molybdopterin oxidoreductase" evidence="6">
    <location>
        <begin position="88"/>
        <end position="575"/>
    </location>
</feature>
<dbReference type="InterPro" id="IPR006657">
    <property type="entry name" value="MoPterin_dinucl-bd_dom"/>
</dbReference>
<dbReference type="PANTHER" id="PTHR43742:SF10">
    <property type="entry name" value="TRIMETHYLAMINE-N-OXIDE REDUCTASE 2"/>
    <property type="match status" value="1"/>
</dbReference>
<dbReference type="Proteomes" id="UP001320544">
    <property type="component" value="Chromosome"/>
</dbReference>
<evidence type="ECO:0000259" key="7">
    <source>
        <dbReference type="Pfam" id="PF01568"/>
    </source>
</evidence>
<feature type="domain" description="Pyrogallol hydroxytransferase large subunit-like N-terminal" evidence="8">
    <location>
        <begin position="27"/>
        <end position="80"/>
    </location>
</feature>
<dbReference type="RefSeq" id="WP_102379644.1">
    <property type="nucleotide sequence ID" value="NZ_AP025564.1"/>
</dbReference>
<dbReference type="SUPFAM" id="SSF53706">
    <property type="entry name" value="Formate dehydrogenase/DMSO reductase, domains 1-3"/>
    <property type="match status" value="1"/>
</dbReference>
<dbReference type="Pfam" id="PF00384">
    <property type="entry name" value="Molybdopterin"/>
    <property type="match status" value="1"/>
</dbReference>
<dbReference type="InterPro" id="IPR006656">
    <property type="entry name" value="Mopterin_OxRdtase"/>
</dbReference>
<comment type="similarity">
    <text evidence="2">Belongs to the prokaryotic molybdopterin-containing oxidoreductase family.</text>
</comment>
<evidence type="ECO:0000313" key="10">
    <source>
        <dbReference type="Proteomes" id="UP001320544"/>
    </source>
</evidence>
<evidence type="ECO:0000256" key="1">
    <source>
        <dbReference type="ARBA" id="ARBA00001942"/>
    </source>
</evidence>
<keyword evidence="4" id="KW-0479">Metal-binding</keyword>
<keyword evidence="10" id="KW-1185">Reference proteome</keyword>
<feature type="domain" description="Molybdopterin dinucleotide-binding" evidence="7">
    <location>
        <begin position="693"/>
        <end position="805"/>
    </location>
</feature>
<evidence type="ECO:0000313" key="9">
    <source>
        <dbReference type="EMBL" id="BDE94814.1"/>
    </source>
</evidence>
<dbReference type="Gene3D" id="3.40.50.740">
    <property type="match status" value="2"/>
</dbReference>
<dbReference type="PANTHER" id="PTHR43742">
    <property type="entry name" value="TRIMETHYLAMINE-N-OXIDE REDUCTASE"/>
    <property type="match status" value="1"/>
</dbReference>